<keyword evidence="2" id="KW-1185">Reference proteome</keyword>
<dbReference type="InterPro" id="IPR040183">
    <property type="entry name" value="THUMPD1-like"/>
</dbReference>
<dbReference type="AlphaFoldDB" id="A0AA85J9X4"/>
<dbReference type="PANTHER" id="PTHR13452">
    <property type="entry name" value="THUMP DOMAIN CONTAINING PROTEIN 1-RELATED"/>
    <property type="match status" value="1"/>
</dbReference>
<dbReference type="CDD" id="cd11717">
    <property type="entry name" value="THUMP_THUMPD1_like"/>
    <property type="match status" value="1"/>
</dbReference>
<name>A0AA85J9X4_TRIRE</name>
<dbReference type="Gene3D" id="3.30.2300.10">
    <property type="entry name" value="THUMP superfamily"/>
    <property type="match status" value="1"/>
</dbReference>
<reference evidence="3" key="2">
    <citation type="submission" date="2023-11" db="UniProtKB">
        <authorList>
            <consortium name="WormBaseParasite"/>
        </authorList>
    </citation>
    <scope>IDENTIFICATION</scope>
</reference>
<accession>A0AA85J9X4</accession>
<proteinExistence type="predicted"/>
<feature type="compositionally biased region" description="Low complexity" evidence="1">
    <location>
        <begin position="85"/>
        <end position="94"/>
    </location>
</feature>
<dbReference type="PANTHER" id="PTHR13452:SF10">
    <property type="entry name" value="THUMP DOMAIN-CONTAINING PROTEIN 1"/>
    <property type="match status" value="1"/>
</dbReference>
<organism evidence="2 3">
    <name type="scientific">Trichobilharzia regenti</name>
    <name type="common">Nasal bird schistosome</name>
    <dbReference type="NCBI Taxonomy" id="157069"/>
    <lineage>
        <taxon>Eukaryota</taxon>
        <taxon>Metazoa</taxon>
        <taxon>Spiralia</taxon>
        <taxon>Lophotrochozoa</taxon>
        <taxon>Platyhelminthes</taxon>
        <taxon>Trematoda</taxon>
        <taxon>Digenea</taxon>
        <taxon>Strigeidida</taxon>
        <taxon>Schistosomatoidea</taxon>
        <taxon>Schistosomatidae</taxon>
        <taxon>Trichobilharzia</taxon>
    </lineage>
</organism>
<protein>
    <submittedName>
        <fullName evidence="3">THUMP domain-containing protein</fullName>
    </submittedName>
</protein>
<evidence type="ECO:0000256" key="1">
    <source>
        <dbReference type="SAM" id="MobiDB-lite"/>
    </source>
</evidence>
<feature type="compositionally biased region" description="Basic residues" evidence="1">
    <location>
        <begin position="1"/>
        <end position="14"/>
    </location>
</feature>
<evidence type="ECO:0000313" key="3">
    <source>
        <dbReference type="WBParaSite" id="TREG1_138950.1"/>
    </source>
</evidence>
<dbReference type="Proteomes" id="UP000050795">
    <property type="component" value="Unassembled WGS sequence"/>
</dbReference>
<sequence length="337" mass="37946">MDKQKSRKKRKAYYRKCAAASKKSRVNDPNNSQTVVPRNLQPAHIETYRLLNHTLDEISGKCDISKPEKTGENQNHDPVDKDSTVVDSESTSVVADEKDEDVEDIYAQLLRENCSTNLNSSGKKCSFYPVKTHISNCSFILHRTDIVCPAELCHRLYQRLLSTSDAESRHVLRLMPVVNTCRSDLPVLYTCLQQVWSQFLGLPSDELNPKNTDSPESEIKIPLEETCAQKSCVTFHVPKQTAGESTLKGPKTFMIIFKARGYKAITRDDAIHATIKAIKSVDSSWEICNSSPSVVISITVLCKITCISLLENFFTYRKYNVAEIFTPSTVVDKTEQS</sequence>
<feature type="compositionally biased region" description="Basic and acidic residues" evidence="1">
    <location>
        <begin position="62"/>
        <end position="84"/>
    </location>
</feature>
<dbReference type="GO" id="GO:0006400">
    <property type="term" value="P:tRNA modification"/>
    <property type="evidence" value="ECO:0007669"/>
    <property type="project" value="InterPro"/>
</dbReference>
<feature type="region of interest" description="Disordered" evidence="1">
    <location>
        <begin position="1"/>
        <end position="40"/>
    </location>
</feature>
<feature type="region of interest" description="Disordered" evidence="1">
    <location>
        <begin position="62"/>
        <end position="94"/>
    </location>
</feature>
<reference evidence="2" key="1">
    <citation type="submission" date="2022-06" db="EMBL/GenBank/DDBJ databases">
        <authorList>
            <person name="Berger JAMES D."/>
            <person name="Berger JAMES D."/>
        </authorList>
    </citation>
    <scope>NUCLEOTIDE SEQUENCE [LARGE SCALE GENOMIC DNA]</scope>
</reference>
<evidence type="ECO:0000313" key="2">
    <source>
        <dbReference type="Proteomes" id="UP000050795"/>
    </source>
</evidence>
<dbReference type="GO" id="GO:0003723">
    <property type="term" value="F:RNA binding"/>
    <property type="evidence" value="ECO:0007669"/>
    <property type="project" value="InterPro"/>
</dbReference>
<dbReference type="WBParaSite" id="TREG1_138950.1">
    <property type="protein sequence ID" value="TREG1_138950.1"/>
    <property type="gene ID" value="TREG1_138950"/>
</dbReference>
<feature type="compositionally biased region" description="Polar residues" evidence="1">
    <location>
        <begin position="27"/>
        <end position="36"/>
    </location>
</feature>